<dbReference type="Gene3D" id="3.40.50.1820">
    <property type="entry name" value="alpha/beta hydrolase"/>
    <property type="match status" value="1"/>
</dbReference>
<dbReference type="GO" id="GO:0006629">
    <property type="term" value="P:lipid metabolic process"/>
    <property type="evidence" value="ECO:0007669"/>
    <property type="project" value="InterPro"/>
</dbReference>
<dbReference type="Proteomes" id="UP001163850">
    <property type="component" value="Unassembled WGS sequence"/>
</dbReference>
<dbReference type="Pfam" id="PF02450">
    <property type="entry name" value="LCAT"/>
    <property type="match status" value="2"/>
</dbReference>
<reference evidence="3" key="1">
    <citation type="submission" date="2022-08" db="EMBL/GenBank/DDBJ databases">
        <authorList>
            <consortium name="DOE Joint Genome Institute"/>
            <person name="Min B."/>
            <person name="Riley R."/>
            <person name="Sierra-Patev S."/>
            <person name="Naranjo-Ortiz M."/>
            <person name="Looney B."/>
            <person name="Konkel Z."/>
            <person name="Slot J.C."/>
            <person name="Sakamoto Y."/>
            <person name="Steenwyk J.L."/>
            <person name="Rokas A."/>
            <person name="Carro J."/>
            <person name="Camarero S."/>
            <person name="Ferreira P."/>
            <person name="Molpeceres G."/>
            <person name="Ruiz-Duenas F.J."/>
            <person name="Serrano A."/>
            <person name="Henrissat B."/>
            <person name="Drula E."/>
            <person name="Hughes K.W."/>
            <person name="Mata J.L."/>
            <person name="Ishikawa N.K."/>
            <person name="Vargas-Isla R."/>
            <person name="Ushijima S."/>
            <person name="Smith C.A."/>
            <person name="Ahrendt S."/>
            <person name="Andreopoulos W."/>
            <person name="He G."/>
            <person name="Labutti K."/>
            <person name="Lipzen A."/>
            <person name="Ng V."/>
            <person name="Sandor L."/>
            <person name="Barry K."/>
            <person name="Martinez A.T."/>
            <person name="Xiao Y."/>
            <person name="Gibbons J.G."/>
            <person name="Terashima K."/>
            <person name="Hibbett D.S."/>
            <person name="Grigoriev I.V."/>
        </authorList>
    </citation>
    <scope>NUCLEOTIDE SEQUENCE</scope>
    <source>
        <strain evidence="3">TFB7829</strain>
    </source>
</reference>
<gene>
    <name evidence="3" type="ORF">F5890DRAFT_1477319</name>
</gene>
<proteinExistence type="predicted"/>
<dbReference type="AlphaFoldDB" id="A0AA38PSJ9"/>
<dbReference type="GO" id="GO:0008374">
    <property type="term" value="F:O-acyltransferase activity"/>
    <property type="evidence" value="ECO:0007669"/>
    <property type="project" value="InterPro"/>
</dbReference>
<keyword evidence="3" id="KW-0012">Acyltransferase</keyword>
<evidence type="ECO:0000256" key="2">
    <source>
        <dbReference type="SAM" id="Phobius"/>
    </source>
</evidence>
<keyword evidence="2" id="KW-0812">Transmembrane</keyword>
<accession>A0AA38PSJ9</accession>
<name>A0AA38PSJ9_9AGAR</name>
<evidence type="ECO:0000256" key="1">
    <source>
        <dbReference type="SAM" id="MobiDB-lite"/>
    </source>
</evidence>
<dbReference type="InterPro" id="IPR029058">
    <property type="entry name" value="AB_hydrolase_fold"/>
</dbReference>
<protein>
    <submittedName>
        <fullName evidence="3">Phospholipid:diacylglycerol acyltransferase</fullName>
    </submittedName>
</protein>
<feature type="transmembrane region" description="Helical" evidence="2">
    <location>
        <begin position="70"/>
        <end position="87"/>
    </location>
</feature>
<evidence type="ECO:0000313" key="3">
    <source>
        <dbReference type="EMBL" id="KAJ3980959.1"/>
    </source>
</evidence>
<sequence length="771" mass="87021">MALRDRFKRTIRIQDIDEDPNPESSNTNSPVSESSDPVKLELWNKKHSLQKEVDQLKRKHESSVLATRKFLFPLGVLLGILLAFAFVQPSDIQDMHAQLTLLMDQYDLTLPQLPDFDFSRFETEWNKLRSNIPELWKFNRDGREFQVGERMKARGLSAEYPVVLIPGVISTGLESWSTSPAYRPFFREKLWGGLNMLSQVTFNRDKWIAAMMLDPVTGLDPPDAKIRAAEGIDAASSFIQGYWIWSKIVENLAVVNYDTNNLHLAPYDWRLSYWNLEERDGYFSKLKTTIEGFKRRQKRKTVVAAHSMGANVRCFLEEADSVTGFLIAFLFCIDFSGTDSMFNFNASWTLTSLSYCLILKWVESPRHGGGGPDWVENHIEAYISIAGTHLAKAMAAFLSGEMKDTVQMNPAGSYVLERFFSRAERRKLFLSWAGSASMWIKACSSLSLGGDAIWGNSTFAPDDPSEDFDHEIDANDVRKRRSGHTHGELISFRHIPVSTPRQEGEIDPQTKFRLLNEDNGAGVKNMTSEMAGEWILEHTPSSFQKMMATNYSFGMERDEEALKRNDLDHTKWTNPLEVKLPNAPSMKMFCVYGHGKETERSYWYTRGDYEYDETAADGIAPLCRDPNPGSNQTGTCAGLSPRNQLDMPLLRKSWIDADYTDATANPKVRNGVKMGEGDGTVSLISLGAMCVEGWKRHRWNPAGINVTVVELPHRPVPSMPRGGANTSDHVDVLGSTALNEIIVKVATGAGHEVEEMFVSNIKAYARRIEWD</sequence>
<feature type="region of interest" description="Disordered" evidence="1">
    <location>
        <begin position="14"/>
        <end position="36"/>
    </location>
</feature>
<dbReference type="InterPro" id="IPR003386">
    <property type="entry name" value="LACT/PDAT_acylTrfase"/>
</dbReference>
<feature type="compositionally biased region" description="Low complexity" evidence="1">
    <location>
        <begin position="22"/>
        <end position="35"/>
    </location>
</feature>
<comment type="caution">
    <text evidence="3">The sequence shown here is derived from an EMBL/GenBank/DDBJ whole genome shotgun (WGS) entry which is preliminary data.</text>
</comment>
<organism evidence="3 4">
    <name type="scientific">Lentinula detonsa</name>
    <dbReference type="NCBI Taxonomy" id="2804962"/>
    <lineage>
        <taxon>Eukaryota</taxon>
        <taxon>Fungi</taxon>
        <taxon>Dikarya</taxon>
        <taxon>Basidiomycota</taxon>
        <taxon>Agaricomycotina</taxon>
        <taxon>Agaricomycetes</taxon>
        <taxon>Agaricomycetidae</taxon>
        <taxon>Agaricales</taxon>
        <taxon>Marasmiineae</taxon>
        <taxon>Omphalotaceae</taxon>
        <taxon>Lentinula</taxon>
    </lineage>
</organism>
<keyword evidence="3" id="KW-0808">Transferase</keyword>
<dbReference type="EMBL" id="MU802145">
    <property type="protein sequence ID" value="KAJ3980959.1"/>
    <property type="molecule type" value="Genomic_DNA"/>
</dbReference>
<evidence type="ECO:0000313" key="4">
    <source>
        <dbReference type="Proteomes" id="UP001163850"/>
    </source>
</evidence>
<dbReference type="PANTHER" id="PTHR11440">
    <property type="entry name" value="LECITHIN-CHOLESTEROL ACYLTRANSFERASE-RELATED"/>
    <property type="match status" value="1"/>
</dbReference>
<keyword evidence="2" id="KW-0472">Membrane</keyword>
<dbReference type="SUPFAM" id="SSF53474">
    <property type="entry name" value="alpha/beta-Hydrolases"/>
    <property type="match status" value="1"/>
</dbReference>
<keyword evidence="2" id="KW-1133">Transmembrane helix</keyword>